<feature type="transmembrane region" description="Helical" evidence="5">
    <location>
        <begin position="180"/>
        <end position="197"/>
    </location>
</feature>
<dbReference type="Proteomes" id="UP000451565">
    <property type="component" value="Unassembled WGS sequence"/>
</dbReference>
<organism evidence="7 8">
    <name type="scientific">Glaciimonas soli</name>
    <dbReference type="NCBI Taxonomy" id="2590999"/>
    <lineage>
        <taxon>Bacteria</taxon>
        <taxon>Pseudomonadati</taxon>
        <taxon>Pseudomonadota</taxon>
        <taxon>Betaproteobacteria</taxon>
        <taxon>Burkholderiales</taxon>
        <taxon>Oxalobacteraceae</taxon>
        <taxon>Glaciimonas</taxon>
    </lineage>
</organism>
<reference evidence="7 8" key="1">
    <citation type="submission" date="2019-10" db="EMBL/GenBank/DDBJ databases">
        <title>Glaciimonas soli sp. nov., a psychrophilic bacterium isolated from the forest soil of a high elevation mountain in Taiwan.</title>
        <authorList>
            <person name="Wang L.-T."/>
            <person name="Shieh W.Y."/>
        </authorList>
    </citation>
    <scope>NUCLEOTIDE SEQUENCE [LARGE SCALE GENOMIC DNA]</scope>
    <source>
        <strain evidence="7 8">GS1</strain>
    </source>
</reference>
<feature type="transmembrane region" description="Helical" evidence="5">
    <location>
        <begin position="91"/>
        <end position="111"/>
    </location>
</feature>
<sequence>MSSYFKWPVFIAIMCFPALSISLHNAGNACLFFLFILALIAAICRYKPMGVGFTTLLKDYWPLHLAMISAVIAVLLNQASTGRFSIKYYDTAFRIALFIPIFWVVLDVPLAWLKKIQWAFVAGTILALIKIFWFTQGGESRPANIGFMPTIPFSDMGLMFGVIALLTIGWNERHEKLKMALKILACCAGVYITILSLTRGSWIAIPVFMVIIFAVTNGFKIKHKLIVLIAIAVALSGVFVFNKNIQTRFVAAKSDMTLYAEQENANDSLQKNVDTSLGFRLQLWHASWELFKTNPVFGVGRDNFSSGLDALAERKIITPDAAAFPHSHNEILFNMAILGIFGLLATLSIYFVPAYYFFREMRHPDRQIRIAAASGLVICLGFFMFGLTDMMFFWNVTGGIYSMSIAAFLACIIKRKKELEWATR</sequence>
<name>A0A843YRP3_9BURK</name>
<comment type="subcellular location">
    <subcellularLocation>
        <location evidence="1">Membrane</location>
        <topology evidence="1">Multi-pass membrane protein</topology>
    </subcellularLocation>
</comment>
<evidence type="ECO:0000313" key="8">
    <source>
        <dbReference type="Proteomes" id="UP000451565"/>
    </source>
</evidence>
<dbReference type="PANTHER" id="PTHR37422">
    <property type="entry name" value="TEICHURONIC ACID BIOSYNTHESIS PROTEIN TUAE"/>
    <property type="match status" value="1"/>
</dbReference>
<evidence type="ECO:0000256" key="3">
    <source>
        <dbReference type="ARBA" id="ARBA00022989"/>
    </source>
</evidence>
<evidence type="ECO:0000256" key="4">
    <source>
        <dbReference type="ARBA" id="ARBA00023136"/>
    </source>
</evidence>
<feature type="transmembrane region" description="Helical" evidence="5">
    <location>
        <begin position="31"/>
        <end position="48"/>
    </location>
</feature>
<feature type="transmembrane region" description="Helical" evidence="5">
    <location>
        <begin position="118"/>
        <end position="135"/>
    </location>
</feature>
<dbReference type="Pfam" id="PF04932">
    <property type="entry name" value="Wzy_C"/>
    <property type="match status" value="1"/>
</dbReference>
<feature type="transmembrane region" description="Helical" evidence="5">
    <location>
        <begin position="147"/>
        <end position="168"/>
    </location>
</feature>
<feature type="transmembrane region" description="Helical" evidence="5">
    <location>
        <begin position="226"/>
        <end position="245"/>
    </location>
</feature>
<evidence type="ECO:0000313" key="7">
    <source>
        <dbReference type="EMBL" id="MQR00168.1"/>
    </source>
</evidence>
<feature type="transmembrane region" description="Helical" evidence="5">
    <location>
        <begin position="331"/>
        <end position="358"/>
    </location>
</feature>
<dbReference type="PANTHER" id="PTHR37422:SF17">
    <property type="entry name" value="O-ANTIGEN LIGASE"/>
    <property type="match status" value="1"/>
</dbReference>
<dbReference type="InterPro" id="IPR051533">
    <property type="entry name" value="WaaL-like"/>
</dbReference>
<evidence type="ECO:0000256" key="2">
    <source>
        <dbReference type="ARBA" id="ARBA00022692"/>
    </source>
</evidence>
<dbReference type="InterPro" id="IPR007016">
    <property type="entry name" value="O-antigen_ligase-rel_domated"/>
</dbReference>
<feature type="transmembrane region" description="Helical" evidence="5">
    <location>
        <begin position="203"/>
        <end position="219"/>
    </location>
</feature>
<gene>
    <name evidence="7" type="ORF">GEV47_05660</name>
</gene>
<dbReference type="AlphaFoldDB" id="A0A843YRP3"/>
<evidence type="ECO:0000256" key="5">
    <source>
        <dbReference type="SAM" id="Phobius"/>
    </source>
</evidence>
<evidence type="ECO:0000259" key="6">
    <source>
        <dbReference type="Pfam" id="PF04932"/>
    </source>
</evidence>
<evidence type="ECO:0000256" key="1">
    <source>
        <dbReference type="ARBA" id="ARBA00004141"/>
    </source>
</evidence>
<protein>
    <recommendedName>
        <fullName evidence="6">O-antigen ligase-related domain-containing protein</fullName>
    </recommendedName>
</protein>
<comment type="caution">
    <text evidence="7">The sequence shown here is derived from an EMBL/GenBank/DDBJ whole genome shotgun (WGS) entry which is preliminary data.</text>
</comment>
<dbReference type="RefSeq" id="WP_153233680.1">
    <property type="nucleotide sequence ID" value="NZ_WINI01000001.1"/>
</dbReference>
<feature type="transmembrane region" description="Helical" evidence="5">
    <location>
        <begin position="60"/>
        <end position="79"/>
    </location>
</feature>
<feature type="transmembrane region" description="Helical" evidence="5">
    <location>
        <begin position="393"/>
        <end position="413"/>
    </location>
</feature>
<dbReference type="GO" id="GO:0016020">
    <property type="term" value="C:membrane"/>
    <property type="evidence" value="ECO:0007669"/>
    <property type="project" value="UniProtKB-SubCell"/>
</dbReference>
<keyword evidence="2 5" id="KW-0812">Transmembrane</keyword>
<feature type="domain" description="O-antigen ligase-related" evidence="6">
    <location>
        <begin position="187"/>
        <end position="346"/>
    </location>
</feature>
<dbReference type="OrthoDB" id="8576060at2"/>
<keyword evidence="8" id="KW-1185">Reference proteome</keyword>
<proteinExistence type="predicted"/>
<accession>A0A843YRP3</accession>
<feature type="transmembrane region" description="Helical" evidence="5">
    <location>
        <begin position="370"/>
        <end position="387"/>
    </location>
</feature>
<dbReference type="EMBL" id="WINI01000001">
    <property type="protein sequence ID" value="MQR00168.1"/>
    <property type="molecule type" value="Genomic_DNA"/>
</dbReference>
<keyword evidence="3 5" id="KW-1133">Transmembrane helix</keyword>
<keyword evidence="4 5" id="KW-0472">Membrane</keyword>